<proteinExistence type="predicted"/>
<protein>
    <submittedName>
        <fullName evidence="1">Uncharacterized protein</fullName>
    </submittedName>
</protein>
<dbReference type="Proteomes" id="UP000299102">
    <property type="component" value="Unassembled WGS sequence"/>
</dbReference>
<evidence type="ECO:0000313" key="1">
    <source>
        <dbReference type="EMBL" id="GBP69547.1"/>
    </source>
</evidence>
<gene>
    <name evidence="1" type="ORF">EVAR_61332_1</name>
</gene>
<name>A0A4C1Y4T5_EUMVA</name>
<organism evidence="1 2">
    <name type="scientific">Eumeta variegata</name>
    <name type="common">Bagworm moth</name>
    <name type="synonym">Eumeta japonica</name>
    <dbReference type="NCBI Taxonomy" id="151549"/>
    <lineage>
        <taxon>Eukaryota</taxon>
        <taxon>Metazoa</taxon>
        <taxon>Ecdysozoa</taxon>
        <taxon>Arthropoda</taxon>
        <taxon>Hexapoda</taxon>
        <taxon>Insecta</taxon>
        <taxon>Pterygota</taxon>
        <taxon>Neoptera</taxon>
        <taxon>Endopterygota</taxon>
        <taxon>Lepidoptera</taxon>
        <taxon>Glossata</taxon>
        <taxon>Ditrysia</taxon>
        <taxon>Tineoidea</taxon>
        <taxon>Psychidae</taxon>
        <taxon>Oiketicinae</taxon>
        <taxon>Eumeta</taxon>
    </lineage>
</organism>
<reference evidence="1 2" key="1">
    <citation type="journal article" date="2019" name="Commun. Biol.">
        <title>The bagworm genome reveals a unique fibroin gene that provides high tensile strength.</title>
        <authorList>
            <person name="Kono N."/>
            <person name="Nakamura H."/>
            <person name="Ohtoshi R."/>
            <person name="Tomita M."/>
            <person name="Numata K."/>
            <person name="Arakawa K."/>
        </authorList>
    </citation>
    <scope>NUCLEOTIDE SEQUENCE [LARGE SCALE GENOMIC DNA]</scope>
</reference>
<sequence>MSDATLAHWPKAKFTAAGGGGPCGTIKSSGAVRRNPSRAPAFLRCPLRTRSRSREVSRAAGSGPRRAANHFYFFERFNASLQFVY</sequence>
<accession>A0A4C1Y4T5</accession>
<keyword evidence="2" id="KW-1185">Reference proteome</keyword>
<comment type="caution">
    <text evidence="1">The sequence shown here is derived from an EMBL/GenBank/DDBJ whole genome shotgun (WGS) entry which is preliminary data.</text>
</comment>
<evidence type="ECO:0000313" key="2">
    <source>
        <dbReference type="Proteomes" id="UP000299102"/>
    </source>
</evidence>
<dbReference type="EMBL" id="BGZK01001044">
    <property type="protein sequence ID" value="GBP69547.1"/>
    <property type="molecule type" value="Genomic_DNA"/>
</dbReference>
<dbReference type="AlphaFoldDB" id="A0A4C1Y4T5"/>